<dbReference type="EMBL" id="JAZGQO010000015">
    <property type="protein sequence ID" value="KAK6168698.1"/>
    <property type="molecule type" value="Genomic_DNA"/>
</dbReference>
<evidence type="ECO:0000313" key="2">
    <source>
        <dbReference type="Proteomes" id="UP001347796"/>
    </source>
</evidence>
<proteinExistence type="predicted"/>
<protein>
    <submittedName>
        <fullName evidence="1">Uncharacterized protein</fullName>
    </submittedName>
</protein>
<comment type="caution">
    <text evidence="1">The sequence shown here is derived from an EMBL/GenBank/DDBJ whole genome shotgun (WGS) entry which is preliminary data.</text>
</comment>
<name>A0AAN8G6B7_PATCE</name>
<accession>A0AAN8G6B7</accession>
<organism evidence="1 2">
    <name type="scientific">Patella caerulea</name>
    <name type="common">Rayed Mediterranean limpet</name>
    <dbReference type="NCBI Taxonomy" id="87958"/>
    <lineage>
        <taxon>Eukaryota</taxon>
        <taxon>Metazoa</taxon>
        <taxon>Spiralia</taxon>
        <taxon>Lophotrochozoa</taxon>
        <taxon>Mollusca</taxon>
        <taxon>Gastropoda</taxon>
        <taxon>Patellogastropoda</taxon>
        <taxon>Patelloidea</taxon>
        <taxon>Patellidae</taxon>
        <taxon>Patella</taxon>
    </lineage>
</organism>
<dbReference type="AlphaFoldDB" id="A0AAN8G6B7"/>
<dbReference type="PANTHER" id="PTHR10773">
    <property type="entry name" value="DNA-DIRECTED RNA POLYMERASES I, II, AND III SUBUNIT RPABC2"/>
    <property type="match status" value="1"/>
</dbReference>
<dbReference type="PANTHER" id="PTHR10773:SF19">
    <property type="match status" value="1"/>
</dbReference>
<reference evidence="1 2" key="1">
    <citation type="submission" date="2024-01" db="EMBL/GenBank/DDBJ databases">
        <title>The genome of the rayed Mediterranean limpet Patella caerulea (Linnaeus, 1758).</title>
        <authorList>
            <person name="Anh-Thu Weber A."/>
            <person name="Halstead-Nussloch G."/>
        </authorList>
    </citation>
    <scope>NUCLEOTIDE SEQUENCE [LARGE SCALE GENOMIC DNA]</scope>
    <source>
        <strain evidence="1">AATW-2023a</strain>
        <tissue evidence="1">Whole specimen</tissue>
    </source>
</reference>
<keyword evidence="2" id="KW-1185">Reference proteome</keyword>
<gene>
    <name evidence="1" type="ORF">SNE40_019886</name>
</gene>
<sequence>MKGKSYKGLKKQADDGKWVYCVHKKTRLLTPRGCPKKYESSKVKSCSKFSEEERQEIFLRFWDRLDWNQRKVYVNSLIQSGAVGRKTTEVNSRRNVSYEFFLRKNGESLCVFKNMFLSTLGIREKTVYSWLKDTQNGTPQKVNTIKKKTA</sequence>
<evidence type="ECO:0000313" key="1">
    <source>
        <dbReference type="EMBL" id="KAK6168698.1"/>
    </source>
</evidence>
<dbReference type="Proteomes" id="UP001347796">
    <property type="component" value="Unassembled WGS sequence"/>
</dbReference>